<gene>
    <name evidence="6" type="ORF">GA0061070_1014111</name>
</gene>
<keyword evidence="3" id="KW-1005">Bacterial flagellum biogenesis</keyword>
<reference evidence="7" key="1">
    <citation type="submission" date="2016-08" db="EMBL/GenBank/DDBJ databases">
        <authorList>
            <person name="Varghese N."/>
            <person name="Submissions Spin"/>
        </authorList>
    </citation>
    <scope>NUCLEOTIDE SEQUENCE [LARGE SCALE GENOMIC DNA]</scope>
    <source>
        <strain evidence="7">REICA_142</strain>
    </source>
</reference>
<evidence type="ECO:0000256" key="1">
    <source>
        <dbReference type="ARBA" id="ARBA00004514"/>
    </source>
</evidence>
<dbReference type="AlphaFoldDB" id="A0A1C4D6W2"/>
<evidence type="ECO:0000256" key="4">
    <source>
        <dbReference type="ARBA" id="ARBA00023186"/>
    </source>
</evidence>
<dbReference type="GO" id="GO:0044781">
    <property type="term" value="P:bacterial-type flagellum organization"/>
    <property type="evidence" value="ECO:0007669"/>
    <property type="project" value="UniProtKB-KW"/>
</dbReference>
<proteinExistence type="predicted"/>
<keyword evidence="6" id="KW-0966">Cell projection</keyword>
<dbReference type="OrthoDB" id="6494117at2"/>
<comment type="subcellular location">
    <subcellularLocation>
        <location evidence="1">Cytoplasm</location>
        <location evidence="1">Cytosol</location>
    </subcellularLocation>
</comment>
<keyword evidence="2" id="KW-0963">Cytoplasm</keyword>
<dbReference type="RefSeq" id="WP_090135438.1">
    <property type="nucleotide sequence ID" value="NZ_FMBC01000014.1"/>
</dbReference>
<evidence type="ECO:0000256" key="5">
    <source>
        <dbReference type="ARBA" id="ARBA00093797"/>
    </source>
</evidence>
<dbReference type="Gene3D" id="1.20.58.380">
    <property type="entry name" value="Flagellar protein flit"/>
    <property type="match status" value="1"/>
</dbReference>
<evidence type="ECO:0000256" key="3">
    <source>
        <dbReference type="ARBA" id="ARBA00022795"/>
    </source>
</evidence>
<dbReference type="EMBL" id="FMBC01000014">
    <property type="protein sequence ID" value="SCC26980.1"/>
    <property type="molecule type" value="Genomic_DNA"/>
</dbReference>
<keyword evidence="7" id="KW-1185">Reference proteome</keyword>
<sequence length="119" mass="13778">MEANLGLLHHYQQLLVISRTMLNLAEEGRWDELIEHEVKYVNAVEKIALSQDTGEIAPQLQAQIRPLLKQILDNEVVLKTLLNQRMDELRTLVRQTSRQHNLHSTYGRLSGNILFPNEI</sequence>
<keyword evidence="6" id="KW-0969">Cilium</keyword>
<organism evidence="6 7">
    <name type="scientific">Kosakonia oryziphila</name>
    <dbReference type="NCBI Taxonomy" id="1005667"/>
    <lineage>
        <taxon>Bacteria</taxon>
        <taxon>Pseudomonadati</taxon>
        <taxon>Pseudomonadota</taxon>
        <taxon>Gammaproteobacteria</taxon>
        <taxon>Enterobacterales</taxon>
        <taxon>Enterobacteriaceae</taxon>
        <taxon>Kosakonia</taxon>
    </lineage>
</organism>
<protein>
    <recommendedName>
        <fullName evidence="5">Flagellar protein FliT</fullName>
    </recommendedName>
</protein>
<dbReference type="Proteomes" id="UP000198515">
    <property type="component" value="Unassembled WGS sequence"/>
</dbReference>
<evidence type="ECO:0000256" key="2">
    <source>
        <dbReference type="ARBA" id="ARBA00022490"/>
    </source>
</evidence>
<evidence type="ECO:0000313" key="6">
    <source>
        <dbReference type="EMBL" id="SCC26980.1"/>
    </source>
</evidence>
<evidence type="ECO:0000313" key="7">
    <source>
        <dbReference type="Proteomes" id="UP000198515"/>
    </source>
</evidence>
<name>A0A1C4D6W2_9ENTR</name>
<dbReference type="NCBIfam" id="NF007836">
    <property type="entry name" value="PRK10548.1"/>
    <property type="match status" value="1"/>
</dbReference>
<keyword evidence="6" id="KW-0282">Flagellum</keyword>
<dbReference type="InterPro" id="IPR008622">
    <property type="entry name" value="FliT"/>
</dbReference>
<accession>A0A1C4D6W2</accession>
<keyword evidence="4" id="KW-0143">Chaperone</keyword>
<dbReference type="Pfam" id="PF05400">
    <property type="entry name" value="FliT"/>
    <property type="match status" value="1"/>
</dbReference>